<evidence type="ECO:0000256" key="1">
    <source>
        <dbReference type="ARBA" id="ARBA00004167"/>
    </source>
</evidence>
<keyword evidence="8" id="KW-1185">Reference proteome</keyword>
<dbReference type="Pfam" id="PF03168">
    <property type="entry name" value="LEA_2"/>
    <property type="match status" value="1"/>
</dbReference>
<feature type="transmembrane region" description="Helical" evidence="5">
    <location>
        <begin position="45"/>
        <end position="67"/>
    </location>
</feature>
<comment type="caution">
    <text evidence="7">The sequence shown here is derived from an EMBL/GenBank/DDBJ whole genome shotgun (WGS) entry which is preliminary data.</text>
</comment>
<dbReference type="AlphaFoldDB" id="S8BU25"/>
<name>S8BU25_9LAMI</name>
<organism evidence="7 8">
    <name type="scientific">Genlisea aurea</name>
    <dbReference type="NCBI Taxonomy" id="192259"/>
    <lineage>
        <taxon>Eukaryota</taxon>
        <taxon>Viridiplantae</taxon>
        <taxon>Streptophyta</taxon>
        <taxon>Embryophyta</taxon>
        <taxon>Tracheophyta</taxon>
        <taxon>Spermatophyta</taxon>
        <taxon>Magnoliopsida</taxon>
        <taxon>eudicotyledons</taxon>
        <taxon>Gunneridae</taxon>
        <taxon>Pentapetalae</taxon>
        <taxon>asterids</taxon>
        <taxon>lamiids</taxon>
        <taxon>Lamiales</taxon>
        <taxon>Lentibulariaceae</taxon>
        <taxon>Genlisea</taxon>
    </lineage>
</organism>
<evidence type="ECO:0000313" key="7">
    <source>
        <dbReference type="EMBL" id="EPS58105.1"/>
    </source>
</evidence>
<keyword evidence="4 5" id="KW-0472">Membrane</keyword>
<comment type="subcellular location">
    <subcellularLocation>
        <location evidence="1">Membrane</location>
        <topology evidence="1">Single-pass membrane protein</topology>
    </subcellularLocation>
</comment>
<keyword evidence="3 5" id="KW-1133">Transmembrane helix</keyword>
<dbReference type="GO" id="GO:0098542">
    <property type="term" value="P:defense response to other organism"/>
    <property type="evidence" value="ECO:0007669"/>
    <property type="project" value="InterPro"/>
</dbReference>
<accession>S8BU25</accession>
<evidence type="ECO:0000256" key="5">
    <source>
        <dbReference type="SAM" id="Phobius"/>
    </source>
</evidence>
<dbReference type="PANTHER" id="PTHR31234:SF55">
    <property type="entry name" value="LATE EMBRYOGENESIS ABUNDANT (LEA) HYDROXYPROLINE-RICH GLYCOPROTEIN FAMILY"/>
    <property type="match status" value="1"/>
</dbReference>
<gene>
    <name evidence="7" type="ORF">M569_16709</name>
</gene>
<keyword evidence="2 5" id="KW-0812">Transmembrane</keyword>
<evidence type="ECO:0000256" key="3">
    <source>
        <dbReference type="ARBA" id="ARBA00022989"/>
    </source>
</evidence>
<sequence length="230" mass="25343">NGYPTNPPPSGAPPPTNAYYGYNQNIPYYQPDPYNVRRAIWLRRILSIVIALVVLFAAVVFIVWLVLRPQLPQFRVNTISISNFTLSNSSTLTFSSKSALTVRNPNEKMSLHYDHLEAELFYRSWSLAATSLPPLSQGTETESSLSANFAAAGSFLDAAAVDGINGEMSSSDGNVGFNLRIVSWVRFQAKAWRTRRRPLKVFCGDLVVRIAQNSSSGFLDGGPIQCHVGI</sequence>
<dbReference type="GO" id="GO:0005886">
    <property type="term" value="C:plasma membrane"/>
    <property type="evidence" value="ECO:0007669"/>
    <property type="project" value="TreeGrafter"/>
</dbReference>
<evidence type="ECO:0000256" key="2">
    <source>
        <dbReference type="ARBA" id="ARBA00022692"/>
    </source>
</evidence>
<feature type="non-terminal residue" evidence="7">
    <location>
        <position position="1"/>
    </location>
</feature>
<dbReference type="InterPro" id="IPR044839">
    <property type="entry name" value="NDR1-like"/>
</dbReference>
<dbReference type="EMBL" id="AUSU01009534">
    <property type="protein sequence ID" value="EPS58105.1"/>
    <property type="molecule type" value="Genomic_DNA"/>
</dbReference>
<evidence type="ECO:0000256" key="4">
    <source>
        <dbReference type="ARBA" id="ARBA00023136"/>
    </source>
</evidence>
<dbReference type="PANTHER" id="PTHR31234">
    <property type="entry name" value="LATE EMBRYOGENESIS ABUNDANT (LEA) HYDROXYPROLINE-RICH GLYCOPROTEIN FAMILY"/>
    <property type="match status" value="1"/>
</dbReference>
<dbReference type="OrthoDB" id="695142at2759"/>
<evidence type="ECO:0000259" key="6">
    <source>
        <dbReference type="Pfam" id="PF03168"/>
    </source>
</evidence>
<dbReference type="InterPro" id="IPR004864">
    <property type="entry name" value="LEA_2"/>
</dbReference>
<reference evidence="7 8" key="1">
    <citation type="journal article" date="2013" name="BMC Genomics">
        <title>The miniature genome of a carnivorous plant Genlisea aurea contains a low number of genes and short non-coding sequences.</title>
        <authorList>
            <person name="Leushkin E.V."/>
            <person name="Sutormin R.A."/>
            <person name="Nabieva E.R."/>
            <person name="Penin A.A."/>
            <person name="Kondrashov A.S."/>
            <person name="Logacheva M.D."/>
        </authorList>
    </citation>
    <scope>NUCLEOTIDE SEQUENCE [LARGE SCALE GENOMIC DNA]</scope>
</reference>
<evidence type="ECO:0000313" key="8">
    <source>
        <dbReference type="Proteomes" id="UP000015453"/>
    </source>
</evidence>
<proteinExistence type="predicted"/>
<dbReference type="Proteomes" id="UP000015453">
    <property type="component" value="Unassembled WGS sequence"/>
</dbReference>
<feature type="domain" description="Late embryogenesis abundant protein LEA-2 subgroup" evidence="6">
    <location>
        <begin position="100"/>
        <end position="203"/>
    </location>
</feature>
<protein>
    <recommendedName>
        <fullName evidence="6">Late embryogenesis abundant protein LEA-2 subgroup domain-containing protein</fullName>
    </recommendedName>
</protein>